<dbReference type="GO" id="GO:0031469">
    <property type="term" value="C:bacterial microcompartment"/>
    <property type="evidence" value="ECO:0007669"/>
    <property type="project" value="UniProtKB-SubCell"/>
</dbReference>
<dbReference type="EMBL" id="ACIK02000004">
    <property type="protein sequence ID" value="EEP66255.1"/>
    <property type="molecule type" value="Genomic_DNA"/>
</dbReference>
<dbReference type="AlphaFoldDB" id="C4FNT0"/>
<feature type="compositionally biased region" description="Basic residues" evidence="4">
    <location>
        <begin position="168"/>
        <end position="177"/>
    </location>
</feature>
<evidence type="ECO:0000313" key="7">
    <source>
        <dbReference type="Proteomes" id="UP000003529"/>
    </source>
</evidence>
<sequence>MVKDSLGLLEVAGLLGAITASDAMVKAANVRLIGIEKARGLGWMTVKVAGDVAAVEAAVQTGVALTKGMNLYIAHKVIPRPVEGLVESFNDDFTDKPDKVADDIQLTEASTGIQETDSIVEDEPVKAEVTTSKTEKPKLDEKVVAALDEIVSTIIEPKSSKSTGTKKPTPKKNPKKK</sequence>
<evidence type="ECO:0000256" key="1">
    <source>
        <dbReference type="ARBA" id="ARBA00024322"/>
    </source>
</evidence>
<dbReference type="eggNOG" id="COG4577">
    <property type="taxonomic scope" value="Bacteria"/>
</dbReference>
<proteinExistence type="inferred from homology"/>
<reference evidence="6" key="1">
    <citation type="submission" date="2009-04" db="EMBL/GenBank/DDBJ databases">
        <authorList>
            <person name="Weinstock G."/>
            <person name="Sodergren E."/>
            <person name="Clifton S."/>
            <person name="Fulton L."/>
            <person name="Fulton B."/>
            <person name="Courtney L."/>
            <person name="Fronick C."/>
            <person name="Harrison M."/>
            <person name="Strong C."/>
            <person name="Farmer C."/>
            <person name="Delahaunty K."/>
            <person name="Markovic C."/>
            <person name="Hall O."/>
            <person name="Minx P."/>
            <person name="Tomlinson C."/>
            <person name="Mitreva M."/>
            <person name="Nelson J."/>
            <person name="Hou S."/>
            <person name="Wollam A."/>
            <person name="Pepin K.H."/>
            <person name="Johnson M."/>
            <person name="Bhonagiri V."/>
            <person name="Nash W.E."/>
            <person name="Warren W."/>
            <person name="Chinwalla A."/>
            <person name="Mardis E.R."/>
            <person name="Wilson R.K."/>
        </authorList>
    </citation>
    <scope>NUCLEOTIDE SEQUENCE [LARGE SCALE GENOMIC DNA]</scope>
    <source>
        <strain evidence="6">ATCC 17748</strain>
    </source>
</reference>
<evidence type="ECO:0000313" key="6">
    <source>
        <dbReference type="EMBL" id="EEP66255.1"/>
    </source>
</evidence>
<evidence type="ECO:0000259" key="5">
    <source>
        <dbReference type="PROSITE" id="PS51930"/>
    </source>
</evidence>
<dbReference type="HOGENOM" id="CLU_064903_3_0_9"/>
<comment type="similarity">
    <text evidence="3">Belongs to the bacterial microcompartments protein family.</text>
</comment>
<evidence type="ECO:0000256" key="3">
    <source>
        <dbReference type="PROSITE-ProRule" id="PRU01278"/>
    </source>
</evidence>
<comment type="caution">
    <text evidence="6">The sequence shown here is derived from an EMBL/GenBank/DDBJ whole genome shotgun (WGS) entry which is preliminary data.</text>
</comment>
<gene>
    <name evidence="6" type="ORF">VEIDISOL_00321</name>
</gene>
<dbReference type="SMART" id="SM00877">
    <property type="entry name" value="BMC"/>
    <property type="match status" value="1"/>
</dbReference>
<organism evidence="6 7">
    <name type="scientific">Veillonella dispar ATCC 17748</name>
    <dbReference type="NCBI Taxonomy" id="546273"/>
    <lineage>
        <taxon>Bacteria</taxon>
        <taxon>Bacillati</taxon>
        <taxon>Bacillota</taxon>
        <taxon>Negativicutes</taxon>
        <taxon>Veillonellales</taxon>
        <taxon>Veillonellaceae</taxon>
        <taxon>Veillonella</taxon>
    </lineage>
</organism>
<dbReference type="RefSeq" id="WP_005385293.1">
    <property type="nucleotide sequence ID" value="NZ_GG667604.1"/>
</dbReference>
<evidence type="ECO:0000256" key="4">
    <source>
        <dbReference type="SAM" id="MobiDB-lite"/>
    </source>
</evidence>
<dbReference type="SUPFAM" id="SSF143414">
    <property type="entry name" value="CcmK-like"/>
    <property type="match status" value="1"/>
</dbReference>
<name>C4FNT0_9FIRM</name>
<dbReference type="Pfam" id="PF00936">
    <property type="entry name" value="BMC"/>
    <property type="match status" value="1"/>
</dbReference>
<dbReference type="PANTHER" id="PTHR33941:SF11">
    <property type="entry name" value="BACTERIAL MICROCOMPARTMENT SHELL PROTEIN PDUJ"/>
    <property type="match status" value="1"/>
</dbReference>
<dbReference type="Proteomes" id="UP000003529">
    <property type="component" value="Unassembled WGS sequence"/>
</dbReference>
<protein>
    <submittedName>
        <fullName evidence="6">BMC domain protein</fullName>
    </submittedName>
</protein>
<dbReference type="InterPro" id="IPR044872">
    <property type="entry name" value="CcmK/CsoS1_BMC"/>
</dbReference>
<comment type="subcellular location">
    <subcellularLocation>
        <location evidence="1">Bacterial microcompartment</location>
    </subcellularLocation>
</comment>
<dbReference type="Gene3D" id="3.30.70.1710">
    <property type="match status" value="1"/>
</dbReference>
<accession>C4FNT0</accession>
<dbReference type="InterPro" id="IPR037233">
    <property type="entry name" value="CcmK-like_sf"/>
</dbReference>
<keyword evidence="7" id="KW-1185">Reference proteome</keyword>
<keyword evidence="2" id="KW-1283">Bacterial microcompartment</keyword>
<dbReference type="PANTHER" id="PTHR33941">
    <property type="entry name" value="PROPANEDIOL UTILIZATION PROTEIN PDUA"/>
    <property type="match status" value="1"/>
</dbReference>
<dbReference type="InterPro" id="IPR050575">
    <property type="entry name" value="BMC_shell"/>
</dbReference>
<feature type="region of interest" description="Disordered" evidence="4">
    <location>
        <begin position="155"/>
        <end position="177"/>
    </location>
</feature>
<dbReference type="InterPro" id="IPR000249">
    <property type="entry name" value="BMC_dom"/>
</dbReference>
<evidence type="ECO:0000256" key="2">
    <source>
        <dbReference type="ARBA" id="ARBA00024446"/>
    </source>
</evidence>
<dbReference type="PROSITE" id="PS51930">
    <property type="entry name" value="BMC_2"/>
    <property type="match status" value="1"/>
</dbReference>
<feature type="domain" description="BMC" evidence="5">
    <location>
        <begin position="5"/>
        <end position="90"/>
    </location>
</feature>